<dbReference type="InterPro" id="IPR022257">
    <property type="entry name" value="PHM7_ext"/>
</dbReference>
<comment type="subcellular location">
    <subcellularLocation>
        <location evidence="1">Membrane</location>
        <topology evidence="1">Multi-pass membrane protein</topology>
    </subcellularLocation>
</comment>
<feature type="domain" description="CSC1/OSCA1-like cytosolic" evidence="13">
    <location>
        <begin position="197"/>
        <end position="366"/>
    </location>
</feature>
<dbReference type="Pfam" id="PF14703">
    <property type="entry name" value="PHM7_cyt"/>
    <property type="match status" value="1"/>
</dbReference>
<feature type="coiled-coil region" evidence="7">
    <location>
        <begin position="296"/>
        <end position="323"/>
    </location>
</feature>
<evidence type="ECO:0000256" key="8">
    <source>
        <dbReference type="SAM" id="MobiDB-lite"/>
    </source>
</evidence>
<organism evidence="14 15">
    <name type="scientific">Podila minutissima</name>
    <dbReference type="NCBI Taxonomy" id="64525"/>
    <lineage>
        <taxon>Eukaryota</taxon>
        <taxon>Fungi</taxon>
        <taxon>Fungi incertae sedis</taxon>
        <taxon>Mucoromycota</taxon>
        <taxon>Mortierellomycotina</taxon>
        <taxon>Mortierellomycetes</taxon>
        <taxon>Mortierellales</taxon>
        <taxon>Mortierellaceae</taxon>
        <taxon>Podila</taxon>
    </lineage>
</organism>
<dbReference type="InterPro" id="IPR045122">
    <property type="entry name" value="Csc1-like"/>
</dbReference>
<keyword evidence="15" id="KW-1185">Reference proteome</keyword>
<dbReference type="AlphaFoldDB" id="A0A9P5SET1"/>
<evidence type="ECO:0000256" key="7">
    <source>
        <dbReference type="SAM" id="Coils"/>
    </source>
</evidence>
<evidence type="ECO:0000256" key="4">
    <source>
        <dbReference type="ARBA" id="ARBA00022692"/>
    </source>
</evidence>
<feature type="domain" description="CSC1/OSCA1-like 7TM region" evidence="10">
    <location>
        <begin position="378"/>
        <end position="654"/>
    </location>
</feature>
<feature type="transmembrane region" description="Helical" evidence="9">
    <location>
        <begin position="663"/>
        <end position="682"/>
    </location>
</feature>
<keyword evidence="5 9" id="KW-1133">Transmembrane helix</keyword>
<dbReference type="Proteomes" id="UP000696485">
    <property type="component" value="Unassembled WGS sequence"/>
</dbReference>
<evidence type="ECO:0000256" key="2">
    <source>
        <dbReference type="ARBA" id="ARBA00007779"/>
    </source>
</evidence>
<evidence type="ECO:0000256" key="3">
    <source>
        <dbReference type="ARBA" id="ARBA00022448"/>
    </source>
</evidence>
<gene>
    <name evidence="14" type="ORF">BG006_000565</name>
</gene>
<dbReference type="InterPro" id="IPR032880">
    <property type="entry name" value="CSC1/OSCA1-like_N"/>
</dbReference>
<feature type="transmembrane region" description="Helical" evidence="9">
    <location>
        <begin position="150"/>
        <end position="171"/>
    </location>
</feature>
<feature type="transmembrane region" description="Helical" evidence="9">
    <location>
        <begin position="110"/>
        <end position="130"/>
    </location>
</feature>
<keyword evidence="3" id="KW-0813">Transport</keyword>
<dbReference type="GO" id="GO:0005886">
    <property type="term" value="C:plasma membrane"/>
    <property type="evidence" value="ECO:0007669"/>
    <property type="project" value="TreeGrafter"/>
</dbReference>
<protein>
    <recommendedName>
        <fullName evidence="16">DUF221-domain-containing protein</fullName>
    </recommendedName>
</protein>
<feature type="transmembrane region" description="Helical" evidence="9">
    <location>
        <begin position="473"/>
        <end position="495"/>
    </location>
</feature>
<evidence type="ECO:0000256" key="5">
    <source>
        <dbReference type="ARBA" id="ARBA00022989"/>
    </source>
</evidence>
<feature type="transmembrane region" description="Helical" evidence="9">
    <location>
        <begin position="639"/>
        <end position="656"/>
    </location>
</feature>
<dbReference type="Pfam" id="PF02714">
    <property type="entry name" value="RSN1_7TM"/>
    <property type="match status" value="1"/>
</dbReference>
<feature type="domain" description="CSC1/OSCA1-like N-terminal transmembrane" evidence="12">
    <location>
        <begin position="27"/>
        <end position="173"/>
    </location>
</feature>
<comment type="similarity">
    <text evidence="2">Belongs to the CSC1 (TC 1.A.17) family.</text>
</comment>
<evidence type="ECO:0000259" key="10">
    <source>
        <dbReference type="Pfam" id="PF02714"/>
    </source>
</evidence>
<evidence type="ECO:0008006" key="16">
    <source>
        <dbReference type="Google" id="ProtNLM"/>
    </source>
</evidence>
<evidence type="ECO:0000256" key="6">
    <source>
        <dbReference type="ARBA" id="ARBA00023136"/>
    </source>
</evidence>
<feature type="region of interest" description="Disordered" evidence="8">
    <location>
        <begin position="764"/>
        <end position="820"/>
    </location>
</feature>
<comment type="caution">
    <text evidence="14">The sequence shown here is derived from an EMBL/GenBank/DDBJ whole genome shotgun (WGS) entry which is preliminary data.</text>
</comment>
<dbReference type="InterPro" id="IPR003864">
    <property type="entry name" value="CSC1/OSCA1-like_7TM"/>
</dbReference>
<sequence>MSSTNNTALIKDDATEQLEADASISTFTSALLFNTCVGLAIFIVFCIVRHWNRKIYQPRTYLVPAEVRSPVLPMGIFSWVTSSFKVTDNELLDRIGLDAYMYLRFLRMSAILFGGFTLIGIPILIPINVINGVGGGGLGDMTIGNVAQAWRFWFHLILTIVFSAASIGMLWREMYEYTRRRHAYLLSDKHAKTPQSSTILITAIPKGLNSEEALFNIFKRFEGGPKKIWLNKDPKNLIKLCEERDNAAMKLEAAEYNFIRSAYGKRTKKDPEVKEPQRPLGKVATIPGLGDKVDLIEFYTKQLSELNQEVEKAQSSIDDMDVVNSAFIQFHTQFAAHSAVQTVVHPTPFQMTPMFAEISPLDVNWSCMNINNLERKGRRMVSLAAASALVLLWSIPVFFVGSIANLASLVKIFGFLSFLLDLPPSVTGIIQGILPPLFLGILMALLPIILTMMSQFEGHVRFSSVTLAVMSKYFFFLVVNVLLISALTGGFLGTLGEIKDRGFSPIEVINILSQKLPSTSTFFCTYALLQGLTGPVKELLQIAPLVLNYVFTKVLAKSPRQIWNVQGRLSSVNYGTLFPPQTLMFCIGILFSTIAPLILPFVTFYFTMYYFVYRHQFLYVYQQPVETGGLAFPLAVKQAYTGIFIFEITVFGIFLLKQSELPVVPQLVMMLITILATILSLVNLNEAFNPLVTFVPAALFSKDLHVDADGVVQTSQELASNEKRKGAGIDEEASFNEKSPVVLENTNTPPSVHVAFSGGEKQEFDESGTISSQLPGIPTPNASELDAASFSRRETSPRPFSFTSGPVVTTSAEQDSRDNVDPELQKLQDQAYLHPAMYKQQVPIWLPQDERGLVREEILKLSQQGIVVATDGAGIDALTGKAHVSDIIYAPGEESRYRLERGI</sequence>
<feature type="transmembrane region" description="Helical" evidence="9">
    <location>
        <begin position="27"/>
        <end position="48"/>
    </location>
</feature>
<dbReference type="PANTHER" id="PTHR13018">
    <property type="entry name" value="PROBABLE MEMBRANE PROTEIN DUF221-RELATED"/>
    <property type="match status" value="1"/>
</dbReference>
<evidence type="ECO:0000313" key="15">
    <source>
        <dbReference type="Proteomes" id="UP000696485"/>
    </source>
</evidence>
<evidence type="ECO:0000259" key="12">
    <source>
        <dbReference type="Pfam" id="PF13967"/>
    </source>
</evidence>
<reference evidence="14" key="1">
    <citation type="journal article" date="2020" name="Fungal Divers.">
        <title>Resolving the Mortierellaceae phylogeny through synthesis of multi-gene phylogenetics and phylogenomics.</title>
        <authorList>
            <person name="Vandepol N."/>
            <person name="Liber J."/>
            <person name="Desiro A."/>
            <person name="Na H."/>
            <person name="Kennedy M."/>
            <person name="Barry K."/>
            <person name="Grigoriev I.V."/>
            <person name="Miller A.N."/>
            <person name="O'Donnell K."/>
            <person name="Stajich J.E."/>
            <person name="Bonito G."/>
        </authorList>
    </citation>
    <scope>NUCLEOTIDE SEQUENCE</scope>
    <source>
        <strain evidence="14">NVP1</strain>
    </source>
</reference>
<dbReference type="InterPro" id="IPR027815">
    <property type="entry name" value="CSC1/OSCA1-like_cyt"/>
</dbReference>
<dbReference type="EMBL" id="JAAAUY010001098">
    <property type="protein sequence ID" value="KAF9324383.1"/>
    <property type="molecule type" value="Genomic_DNA"/>
</dbReference>
<keyword evidence="4 9" id="KW-0812">Transmembrane</keyword>
<feature type="domain" description="10TM putative phosphate transporter extracellular tail" evidence="11">
    <location>
        <begin position="818"/>
        <end position="877"/>
    </location>
</feature>
<dbReference type="Pfam" id="PF13967">
    <property type="entry name" value="RSN1_TM"/>
    <property type="match status" value="1"/>
</dbReference>
<evidence type="ECO:0000313" key="14">
    <source>
        <dbReference type="EMBL" id="KAF9324383.1"/>
    </source>
</evidence>
<evidence type="ECO:0000256" key="9">
    <source>
        <dbReference type="SAM" id="Phobius"/>
    </source>
</evidence>
<feature type="transmembrane region" description="Helical" evidence="9">
    <location>
        <begin position="434"/>
        <end position="453"/>
    </location>
</feature>
<evidence type="ECO:0000259" key="11">
    <source>
        <dbReference type="Pfam" id="PF12621"/>
    </source>
</evidence>
<accession>A0A9P5SET1</accession>
<dbReference type="GO" id="GO:0005227">
    <property type="term" value="F:calcium-activated cation channel activity"/>
    <property type="evidence" value="ECO:0007669"/>
    <property type="project" value="InterPro"/>
</dbReference>
<feature type="compositionally biased region" description="Polar residues" evidence="8">
    <location>
        <begin position="801"/>
        <end position="813"/>
    </location>
</feature>
<proteinExistence type="inferred from homology"/>
<evidence type="ECO:0000256" key="1">
    <source>
        <dbReference type="ARBA" id="ARBA00004141"/>
    </source>
</evidence>
<dbReference type="Pfam" id="PF12621">
    <property type="entry name" value="PHM7_ext"/>
    <property type="match status" value="1"/>
</dbReference>
<feature type="transmembrane region" description="Helical" evidence="9">
    <location>
        <begin position="380"/>
        <end position="400"/>
    </location>
</feature>
<dbReference type="PANTHER" id="PTHR13018:SF139">
    <property type="entry name" value="PHOSPHATE METABOLISM PROTEIN 7"/>
    <property type="match status" value="1"/>
</dbReference>
<evidence type="ECO:0000259" key="13">
    <source>
        <dbReference type="Pfam" id="PF14703"/>
    </source>
</evidence>
<feature type="transmembrane region" description="Helical" evidence="9">
    <location>
        <begin position="583"/>
        <end position="612"/>
    </location>
</feature>
<keyword evidence="6 9" id="KW-0472">Membrane</keyword>
<keyword evidence="7" id="KW-0175">Coiled coil</keyword>
<name>A0A9P5SET1_9FUNG</name>